<reference evidence="3 4" key="1">
    <citation type="journal article" date="2013" name="ISME J.">
        <title>Metabolic model for the filamentous 'Candidatus Microthrix parvicella' based on genomic and metagenomic analyses.</title>
        <authorList>
            <person name="Jon McIlroy S."/>
            <person name="Kristiansen R."/>
            <person name="Albertsen M."/>
            <person name="Michael Karst S."/>
            <person name="Rossetti S."/>
            <person name="Lund Nielsen J."/>
            <person name="Tandoi V."/>
            <person name="James Seviour R."/>
            <person name="Nielsen P.H."/>
        </authorList>
    </citation>
    <scope>NUCLEOTIDE SEQUENCE [LARGE SCALE GENOMIC DNA]</scope>
    <source>
        <strain evidence="3 4">RN1</strain>
    </source>
</reference>
<evidence type="ECO:0000256" key="1">
    <source>
        <dbReference type="ARBA" id="ARBA00009981"/>
    </source>
</evidence>
<evidence type="ECO:0000313" key="4">
    <source>
        <dbReference type="Proteomes" id="UP000018291"/>
    </source>
</evidence>
<sequence length="93" mass="10574">MRQHCSISFMARVASGELRSHTRALLKRVDAGEEITVTVNGREVAHMVPVDRRSKYFAREELIREVLPHPADPALRDELTDLLGTETTDDLEF</sequence>
<dbReference type="SUPFAM" id="SSF143120">
    <property type="entry name" value="YefM-like"/>
    <property type="match status" value="1"/>
</dbReference>
<protein>
    <recommendedName>
        <fullName evidence="2">Antitoxin</fullName>
    </recommendedName>
</protein>
<dbReference type="AlphaFoldDB" id="R4Z744"/>
<gene>
    <name evidence="3" type="ORF">BN381_540004</name>
</gene>
<evidence type="ECO:0000256" key="2">
    <source>
        <dbReference type="RuleBase" id="RU362080"/>
    </source>
</evidence>
<proteinExistence type="inferred from homology"/>
<keyword evidence="4" id="KW-1185">Reference proteome</keyword>
<dbReference type="InterPro" id="IPR036165">
    <property type="entry name" value="YefM-like_sf"/>
</dbReference>
<dbReference type="EMBL" id="CANL01000050">
    <property type="protein sequence ID" value="CCM65082.1"/>
    <property type="molecule type" value="Genomic_DNA"/>
</dbReference>
<dbReference type="NCBIfam" id="TIGR01552">
    <property type="entry name" value="phd_fam"/>
    <property type="match status" value="1"/>
</dbReference>
<comment type="caution">
    <text evidence="3">The sequence shown here is derived from an EMBL/GenBank/DDBJ whole genome shotgun (WGS) entry which is preliminary data.</text>
</comment>
<dbReference type="Proteomes" id="UP000018291">
    <property type="component" value="Unassembled WGS sequence"/>
</dbReference>
<comment type="function">
    <text evidence="2">Antitoxin component of a type II toxin-antitoxin (TA) system.</text>
</comment>
<dbReference type="InterPro" id="IPR006442">
    <property type="entry name" value="Antitoxin_Phd/YefM"/>
</dbReference>
<accession>R4Z744</accession>
<dbReference type="eggNOG" id="COG4118">
    <property type="taxonomic scope" value="Bacteria"/>
</dbReference>
<dbReference type="HOGENOM" id="CLU_174702_2_0_11"/>
<dbReference type="Pfam" id="PF02604">
    <property type="entry name" value="PhdYeFM_antitox"/>
    <property type="match status" value="1"/>
</dbReference>
<dbReference type="Gene3D" id="3.40.1620.10">
    <property type="entry name" value="YefM-like domain"/>
    <property type="match status" value="1"/>
</dbReference>
<comment type="similarity">
    <text evidence="1 2">Belongs to the phD/YefM antitoxin family.</text>
</comment>
<name>R4Z744_9ACTN</name>
<organism evidence="3 4">
    <name type="scientific">Candidatus Neomicrothrix parvicella RN1</name>
    <dbReference type="NCBI Taxonomy" id="1229780"/>
    <lineage>
        <taxon>Bacteria</taxon>
        <taxon>Bacillati</taxon>
        <taxon>Actinomycetota</taxon>
        <taxon>Acidimicrobiia</taxon>
        <taxon>Acidimicrobiales</taxon>
        <taxon>Microthrixaceae</taxon>
        <taxon>Candidatus Neomicrothrix</taxon>
    </lineage>
</organism>
<evidence type="ECO:0000313" key="3">
    <source>
        <dbReference type="EMBL" id="CCM65082.1"/>
    </source>
</evidence>
<dbReference type="STRING" id="1229780.BN381_540004"/>